<name>A0A285J3V4_9ACTN</name>
<dbReference type="InterPro" id="IPR029052">
    <property type="entry name" value="Metallo-depent_PP-like"/>
</dbReference>
<proteinExistence type="predicted"/>
<accession>A0A285J3V4</accession>
<protein>
    <submittedName>
        <fullName evidence="2">Calcineurin-like phosphoesterase</fullName>
    </submittedName>
</protein>
<dbReference type="Gene3D" id="3.60.21.10">
    <property type="match status" value="1"/>
</dbReference>
<evidence type="ECO:0000313" key="3">
    <source>
        <dbReference type="Proteomes" id="UP000219612"/>
    </source>
</evidence>
<dbReference type="GO" id="GO:0016787">
    <property type="term" value="F:hydrolase activity"/>
    <property type="evidence" value="ECO:0007669"/>
    <property type="project" value="InterPro"/>
</dbReference>
<organism evidence="2 3">
    <name type="scientific">Paractinoplanes atraurantiacus</name>
    <dbReference type="NCBI Taxonomy" id="1036182"/>
    <lineage>
        <taxon>Bacteria</taxon>
        <taxon>Bacillati</taxon>
        <taxon>Actinomycetota</taxon>
        <taxon>Actinomycetes</taxon>
        <taxon>Micromonosporales</taxon>
        <taxon>Micromonosporaceae</taxon>
        <taxon>Paractinoplanes</taxon>
    </lineage>
</organism>
<dbReference type="AlphaFoldDB" id="A0A285J3V4"/>
<dbReference type="Pfam" id="PF00149">
    <property type="entry name" value="Metallophos"/>
    <property type="match status" value="1"/>
</dbReference>
<dbReference type="RefSeq" id="WP_218854734.1">
    <property type="nucleotide sequence ID" value="NZ_OBDY01000016.1"/>
</dbReference>
<dbReference type="SUPFAM" id="SSF56300">
    <property type="entry name" value="Metallo-dependent phosphatases"/>
    <property type="match status" value="1"/>
</dbReference>
<dbReference type="InterPro" id="IPR004843">
    <property type="entry name" value="Calcineurin-like_PHP"/>
</dbReference>
<evidence type="ECO:0000259" key="1">
    <source>
        <dbReference type="Pfam" id="PF00149"/>
    </source>
</evidence>
<keyword evidence="3" id="KW-1185">Reference proteome</keyword>
<evidence type="ECO:0000313" key="2">
    <source>
        <dbReference type="EMBL" id="SNY55030.1"/>
    </source>
</evidence>
<dbReference type="EMBL" id="OBDY01000016">
    <property type="protein sequence ID" value="SNY55030.1"/>
    <property type="molecule type" value="Genomic_DNA"/>
</dbReference>
<dbReference type="Proteomes" id="UP000219612">
    <property type="component" value="Unassembled WGS sequence"/>
</dbReference>
<reference evidence="2 3" key="1">
    <citation type="submission" date="2017-09" db="EMBL/GenBank/DDBJ databases">
        <authorList>
            <person name="Ehlers B."/>
            <person name="Leendertz F.H."/>
        </authorList>
    </citation>
    <scope>NUCLEOTIDE SEQUENCE [LARGE SCALE GENOMIC DNA]</scope>
    <source>
        <strain evidence="2 3">CGMCC 4.6857</strain>
    </source>
</reference>
<gene>
    <name evidence="2" type="ORF">SAMN05421748_1164</name>
</gene>
<feature type="domain" description="Calcineurin-like phosphoesterase" evidence="1">
    <location>
        <begin position="6"/>
        <end position="59"/>
    </location>
</feature>
<sequence>MGDDEAVVVQVGDLVDRGPDSAGVLDVVRRRLEGDPRRWVRLIGNHEWQYLGGERFWPEPLPEAGAAG</sequence>